<comment type="caution">
    <text evidence="1">The sequence shown here is derived from an EMBL/GenBank/DDBJ whole genome shotgun (WGS) entry which is preliminary data.</text>
</comment>
<proteinExistence type="predicted"/>
<gene>
    <name evidence="1" type="ORF">QX99_01838</name>
</gene>
<dbReference type="Proteomes" id="UP000032287">
    <property type="component" value="Unassembled WGS sequence"/>
</dbReference>
<name>A0A0D1LUX9_9LACO</name>
<accession>A0A0D1LUX9</accession>
<keyword evidence="2" id="KW-1185">Reference proteome</keyword>
<dbReference type="AlphaFoldDB" id="A0A0D1LUX9"/>
<evidence type="ECO:0000313" key="1">
    <source>
        <dbReference type="EMBL" id="KIU19816.1"/>
    </source>
</evidence>
<sequence>MQVQLDLDLFTDSNELIVPMRYYIANFLEDKGLGTQTLIVSVDSRDAVYKGSLVRLTNGRAAVVDSPATFKQIKQDYAGKSFDASSMHELLSDYLTDLLMDVTNNISLLRLVRKQD</sequence>
<dbReference type="RefSeq" id="WP_043712043.1">
    <property type="nucleotide sequence ID" value="NZ_JALOCT010000001.1"/>
</dbReference>
<dbReference type="EMBL" id="JWHU01000034">
    <property type="protein sequence ID" value="KIU19816.1"/>
    <property type="molecule type" value="Genomic_DNA"/>
</dbReference>
<evidence type="ECO:0000313" key="2">
    <source>
        <dbReference type="Proteomes" id="UP000032287"/>
    </source>
</evidence>
<dbReference type="PATRIC" id="fig|137591.25.peg.1810"/>
<protein>
    <submittedName>
        <fullName evidence="1">Uncharacterized protein</fullName>
    </submittedName>
</protein>
<reference evidence="1 2" key="1">
    <citation type="journal article" date="2015" name="Microbiology (Mosc.)">
        <title>Genomics of the Weissella cibaria species with an examination of its metabolic traits.</title>
        <authorList>
            <person name="Lynch K.M."/>
            <person name="Lucid A."/>
            <person name="Arendt E.K."/>
            <person name="Sleator R.D."/>
            <person name="Lucey B."/>
            <person name="Coffey A."/>
        </authorList>
    </citation>
    <scope>NUCLEOTIDE SEQUENCE [LARGE SCALE GENOMIC DNA]</scope>
    <source>
        <strain evidence="1 2">MG1</strain>
    </source>
</reference>
<organism evidence="1 2">
    <name type="scientific">Weissella cibaria</name>
    <dbReference type="NCBI Taxonomy" id="137591"/>
    <lineage>
        <taxon>Bacteria</taxon>
        <taxon>Bacillati</taxon>
        <taxon>Bacillota</taxon>
        <taxon>Bacilli</taxon>
        <taxon>Lactobacillales</taxon>
        <taxon>Lactobacillaceae</taxon>
        <taxon>Weissella</taxon>
    </lineage>
</organism>